<evidence type="ECO:0000256" key="1">
    <source>
        <dbReference type="ARBA" id="ARBA00003200"/>
    </source>
</evidence>
<dbReference type="GO" id="GO:0045150">
    <property type="term" value="P:acetoin catabolic process"/>
    <property type="evidence" value="ECO:0007669"/>
    <property type="project" value="InterPro"/>
</dbReference>
<dbReference type="InterPro" id="IPR014007">
    <property type="entry name" value="23BDH"/>
</dbReference>
<comment type="similarity">
    <text evidence="2 9">Belongs to the short-chain dehydrogenases/reductases (SDR) family.</text>
</comment>
<sequence>MNVAKTAVITGSAQGIGKAIATRLGNDGFNIIISDLQEDKASETVQELKNNGIEAISIPANVSKRDDLFQLVKKAAEAFGSVDVFVNNAGVDQVAPILEVSEDDLNKIFSINVNGTVFGMQAAAEQMKKQGGGKIINACSIAGHKGFSFLGAYSATKFAVRGLTQVAAQELAQDKITVNAYCPGVVGTSMWERIDDKMVDYMGLEKGQAFEKFTNDIALGRSEEPEDVAKFVSYLASEDADYMTGQAILIDGGIVYN</sequence>
<dbReference type="FunFam" id="3.40.50.720:FF:000084">
    <property type="entry name" value="Short-chain dehydrogenase reductase"/>
    <property type="match status" value="1"/>
</dbReference>
<evidence type="ECO:0000256" key="7">
    <source>
        <dbReference type="PIRSR" id="PIRSR614007-1"/>
    </source>
</evidence>
<dbReference type="Pfam" id="PF00106">
    <property type="entry name" value="adh_short"/>
    <property type="match status" value="1"/>
</dbReference>
<keyword evidence="5 8" id="KW-0520">NAD</keyword>
<comment type="function">
    <text evidence="1">Catalyzes the irreversible reduction of 2,3-butanediol to (S)-acetoin in the presence of NADH.</text>
</comment>
<comment type="catalytic activity">
    <reaction evidence="6">
        <text>(S)-acetoin + NAD(+) = diacetyl + NADH + H(+)</text>
        <dbReference type="Rhea" id="RHEA:27286"/>
        <dbReference type="ChEBI" id="CHEBI:15378"/>
        <dbReference type="ChEBI" id="CHEBI:15687"/>
        <dbReference type="ChEBI" id="CHEBI:16583"/>
        <dbReference type="ChEBI" id="CHEBI:57540"/>
        <dbReference type="ChEBI" id="CHEBI:57945"/>
        <dbReference type="EC" id="1.1.1.304"/>
    </reaction>
</comment>
<dbReference type="Proteomes" id="UP000216475">
    <property type="component" value="Unassembled WGS sequence"/>
</dbReference>
<reference evidence="10 11" key="1">
    <citation type="submission" date="2017-07" db="EMBL/GenBank/DDBJ databases">
        <title>Isolation and whole genome analysis of endospore-forming bacteria from heroin.</title>
        <authorList>
            <person name="Kalinowski J."/>
            <person name="Ahrens B."/>
            <person name="Al-Dilaimi A."/>
            <person name="Winkler A."/>
            <person name="Wibberg D."/>
            <person name="Schleenbecker U."/>
            <person name="Ruckert C."/>
            <person name="Wolfel R."/>
            <person name="Grass G."/>
        </authorList>
    </citation>
    <scope>NUCLEOTIDE SEQUENCE [LARGE SCALE GENOMIC DNA]</scope>
    <source>
        <strain evidence="10 11">7509</strain>
    </source>
</reference>
<evidence type="ECO:0000256" key="3">
    <source>
        <dbReference type="ARBA" id="ARBA00012848"/>
    </source>
</evidence>
<dbReference type="SUPFAM" id="SSF51735">
    <property type="entry name" value="NAD(P)-binding Rossmann-fold domains"/>
    <property type="match status" value="1"/>
</dbReference>
<feature type="binding site" evidence="8">
    <location>
        <begin position="183"/>
        <end position="188"/>
    </location>
    <ligand>
        <name>NAD(+)</name>
        <dbReference type="ChEBI" id="CHEBI:57540"/>
    </ligand>
</feature>
<feature type="binding site" evidence="8">
    <location>
        <position position="153"/>
    </location>
    <ligand>
        <name>NAD(+)</name>
        <dbReference type="ChEBI" id="CHEBI:57540"/>
    </ligand>
</feature>
<dbReference type="PANTHER" id="PTHR43943:SF2">
    <property type="entry name" value="DEHYDROGENASE_REDUCTASE 4"/>
    <property type="match status" value="1"/>
</dbReference>
<dbReference type="Gene3D" id="3.40.50.720">
    <property type="entry name" value="NAD(P)-binding Rossmann-like Domain"/>
    <property type="match status" value="1"/>
</dbReference>
<dbReference type="GO" id="GO:0052588">
    <property type="term" value="F:diacetyl reductase ((S)-acetoin forming) (NAD+) activity"/>
    <property type="evidence" value="ECO:0007669"/>
    <property type="project" value="UniProtKB-EC"/>
</dbReference>
<dbReference type="EMBL" id="NPBH01000010">
    <property type="protein sequence ID" value="PAE09065.1"/>
    <property type="molecule type" value="Genomic_DNA"/>
</dbReference>
<dbReference type="NCBIfam" id="NF005559">
    <property type="entry name" value="PRK07231.1"/>
    <property type="match status" value="1"/>
</dbReference>
<evidence type="ECO:0000313" key="10">
    <source>
        <dbReference type="EMBL" id="PAE09065.1"/>
    </source>
</evidence>
<dbReference type="PRINTS" id="PR00080">
    <property type="entry name" value="SDRFAMILY"/>
</dbReference>
<evidence type="ECO:0000256" key="4">
    <source>
        <dbReference type="ARBA" id="ARBA00023002"/>
    </source>
</evidence>
<feature type="binding site" evidence="8">
    <location>
        <begin position="14"/>
        <end position="16"/>
    </location>
    <ligand>
        <name>NAD(+)</name>
        <dbReference type="ChEBI" id="CHEBI:57540"/>
    </ligand>
</feature>
<dbReference type="PROSITE" id="PS00061">
    <property type="entry name" value="ADH_SHORT"/>
    <property type="match status" value="1"/>
</dbReference>
<evidence type="ECO:0000256" key="8">
    <source>
        <dbReference type="PIRSR" id="PIRSR614007-2"/>
    </source>
</evidence>
<dbReference type="InterPro" id="IPR002347">
    <property type="entry name" value="SDR_fam"/>
</dbReference>
<feature type="binding site" evidence="8">
    <location>
        <position position="157"/>
    </location>
    <ligand>
        <name>NAD(+)</name>
        <dbReference type="ChEBI" id="CHEBI:57540"/>
    </ligand>
</feature>
<gene>
    <name evidence="10" type="ORF">CHI12_01855</name>
</gene>
<keyword evidence="4" id="KW-0560">Oxidoreductase</keyword>
<proteinExistence type="inferred from homology"/>
<evidence type="ECO:0000256" key="6">
    <source>
        <dbReference type="ARBA" id="ARBA00047315"/>
    </source>
</evidence>
<feature type="binding site" evidence="8">
    <location>
        <position position="35"/>
    </location>
    <ligand>
        <name>NAD(+)</name>
        <dbReference type="ChEBI" id="CHEBI:57540"/>
    </ligand>
</feature>
<name>A0A268HGU6_9BACI</name>
<dbReference type="EC" id="1.1.1.304" evidence="3"/>
<dbReference type="PANTHER" id="PTHR43943">
    <property type="entry name" value="DEHYDROGENASE/REDUCTASE (SDR FAMILY) MEMBER 4"/>
    <property type="match status" value="1"/>
</dbReference>
<feature type="binding site" evidence="8">
    <location>
        <position position="88"/>
    </location>
    <ligand>
        <name>NAD(+)</name>
        <dbReference type="ChEBI" id="CHEBI:57540"/>
    </ligand>
</feature>
<feature type="active site" description="Proton acceptor" evidence="7">
    <location>
        <position position="153"/>
    </location>
</feature>
<dbReference type="AlphaFoldDB" id="A0A268HGU6"/>
<evidence type="ECO:0000256" key="9">
    <source>
        <dbReference type="RuleBase" id="RU000363"/>
    </source>
</evidence>
<evidence type="ECO:0000256" key="2">
    <source>
        <dbReference type="ARBA" id="ARBA00006484"/>
    </source>
</evidence>
<evidence type="ECO:0000313" key="11">
    <source>
        <dbReference type="Proteomes" id="UP000216475"/>
    </source>
</evidence>
<comment type="caution">
    <text evidence="10">The sequence shown here is derived from an EMBL/GenBank/DDBJ whole genome shotgun (WGS) entry which is preliminary data.</text>
</comment>
<dbReference type="InterPro" id="IPR036291">
    <property type="entry name" value="NAD(P)-bd_dom_sf"/>
</dbReference>
<dbReference type="InterPro" id="IPR020904">
    <property type="entry name" value="Sc_DH/Rdtase_CS"/>
</dbReference>
<dbReference type="GO" id="GO:0008206">
    <property type="term" value="P:bile acid metabolic process"/>
    <property type="evidence" value="ECO:0007669"/>
    <property type="project" value="UniProtKB-ARBA"/>
</dbReference>
<evidence type="ECO:0000256" key="5">
    <source>
        <dbReference type="ARBA" id="ARBA00023027"/>
    </source>
</evidence>
<dbReference type="PRINTS" id="PR00081">
    <property type="entry name" value="GDHRDH"/>
</dbReference>
<accession>A0A268HGU6</accession>
<dbReference type="NCBIfam" id="TIGR02415">
    <property type="entry name" value="23BDH"/>
    <property type="match status" value="1"/>
</dbReference>
<organism evidence="10 11">
    <name type="scientific">Terribacillus saccharophilus</name>
    <dbReference type="NCBI Taxonomy" id="361277"/>
    <lineage>
        <taxon>Bacteria</taxon>
        <taxon>Bacillati</taxon>
        <taxon>Bacillota</taxon>
        <taxon>Bacilli</taxon>
        <taxon>Bacillales</taxon>
        <taxon>Bacillaceae</taxon>
        <taxon>Terribacillus</taxon>
    </lineage>
</organism>
<protein>
    <recommendedName>
        <fullName evidence="3">diacetyl reductase [(S)-acetoin forming]</fullName>
        <ecNumber evidence="3">1.1.1.304</ecNumber>
    </recommendedName>
</protein>